<reference evidence="1" key="1">
    <citation type="journal article" date="2023" name="G3 (Bethesda)">
        <title>A reference genome for the long-term kleptoplast-retaining sea slug Elysia crispata morphotype clarki.</title>
        <authorList>
            <person name="Eastman K.E."/>
            <person name="Pendleton A.L."/>
            <person name="Shaikh M.A."/>
            <person name="Suttiyut T."/>
            <person name="Ogas R."/>
            <person name="Tomko P."/>
            <person name="Gavelis G."/>
            <person name="Widhalm J.R."/>
            <person name="Wisecaver J.H."/>
        </authorList>
    </citation>
    <scope>NUCLEOTIDE SEQUENCE</scope>
    <source>
        <strain evidence="1">ECLA1</strain>
    </source>
</reference>
<organism evidence="1 2">
    <name type="scientific">Elysia crispata</name>
    <name type="common">lettuce slug</name>
    <dbReference type="NCBI Taxonomy" id="231223"/>
    <lineage>
        <taxon>Eukaryota</taxon>
        <taxon>Metazoa</taxon>
        <taxon>Spiralia</taxon>
        <taxon>Lophotrochozoa</taxon>
        <taxon>Mollusca</taxon>
        <taxon>Gastropoda</taxon>
        <taxon>Heterobranchia</taxon>
        <taxon>Euthyneura</taxon>
        <taxon>Panpulmonata</taxon>
        <taxon>Sacoglossa</taxon>
        <taxon>Placobranchoidea</taxon>
        <taxon>Plakobranchidae</taxon>
        <taxon>Elysia</taxon>
    </lineage>
</organism>
<sequence>MTITSLVECIQSEAFTCRQVEPYYRFHYLNDSHVQRINDENKTLYKPVSKVIAAAGDEAGHVKLVLRDDSCKRAVDGLIYPRDQI</sequence>
<name>A0AAE0YXE0_9GAST</name>
<evidence type="ECO:0000313" key="1">
    <source>
        <dbReference type="EMBL" id="KAK3758855.1"/>
    </source>
</evidence>
<dbReference type="EMBL" id="JAWDGP010005197">
    <property type="protein sequence ID" value="KAK3758855.1"/>
    <property type="molecule type" value="Genomic_DNA"/>
</dbReference>
<dbReference type="Proteomes" id="UP001283361">
    <property type="component" value="Unassembled WGS sequence"/>
</dbReference>
<accession>A0AAE0YXE0</accession>
<comment type="caution">
    <text evidence="1">The sequence shown here is derived from an EMBL/GenBank/DDBJ whole genome shotgun (WGS) entry which is preliminary data.</text>
</comment>
<protein>
    <submittedName>
        <fullName evidence="1">Uncharacterized protein</fullName>
    </submittedName>
</protein>
<gene>
    <name evidence="1" type="ORF">RRG08_022199</name>
</gene>
<dbReference type="AlphaFoldDB" id="A0AAE0YXE0"/>
<proteinExistence type="predicted"/>
<keyword evidence="2" id="KW-1185">Reference proteome</keyword>
<evidence type="ECO:0000313" key="2">
    <source>
        <dbReference type="Proteomes" id="UP001283361"/>
    </source>
</evidence>